<dbReference type="PATRIC" id="fig|1453496.5.peg.2678"/>
<sequence>MVLEQSVADEEYRQKVTSTNRGVLGAYRRLNNYKEDKQTLINAIADTPKSEPSANSKYICLIL</sequence>
<dbReference type="AlphaFoldDB" id="A0A097R3E1"/>
<keyword evidence="2" id="KW-1185">Reference proteome</keyword>
<reference evidence="1 2" key="1">
    <citation type="journal article" date="2014" name="Gut Pathog.">
        <title>Gene clusters of Hafnia alvei strain FB1 important in survival and pathogenesis: a draft genome perspective.</title>
        <authorList>
            <person name="Tan J.Y."/>
            <person name="Yin W.F."/>
            <person name="Chan K.G."/>
        </authorList>
    </citation>
    <scope>NUCLEOTIDE SEQUENCE [LARGE SCALE GENOMIC DNA]</scope>
    <source>
        <strain evidence="1 2">FB1</strain>
    </source>
</reference>
<accession>A0A097R3E1</accession>
<evidence type="ECO:0000313" key="2">
    <source>
        <dbReference type="Proteomes" id="UP000029986"/>
    </source>
</evidence>
<proteinExistence type="predicted"/>
<dbReference type="EMBL" id="CP009706">
    <property type="protein sequence ID" value="AIU73246.1"/>
    <property type="molecule type" value="Genomic_DNA"/>
</dbReference>
<dbReference type="HOGENOM" id="CLU_2879617_0_0_6"/>
<name>A0A097R3E1_HAFAL</name>
<dbReference type="KEGG" id="hav:AT03_13150"/>
<gene>
    <name evidence="1" type="ORF">AT03_13150</name>
</gene>
<organism evidence="1 2">
    <name type="scientific">Hafnia alvei FB1</name>
    <dbReference type="NCBI Taxonomy" id="1453496"/>
    <lineage>
        <taxon>Bacteria</taxon>
        <taxon>Pseudomonadati</taxon>
        <taxon>Pseudomonadota</taxon>
        <taxon>Gammaproteobacteria</taxon>
        <taxon>Enterobacterales</taxon>
        <taxon>Hafniaceae</taxon>
        <taxon>Hafnia</taxon>
    </lineage>
</organism>
<dbReference type="Proteomes" id="UP000029986">
    <property type="component" value="Chromosome"/>
</dbReference>
<evidence type="ECO:0000313" key="1">
    <source>
        <dbReference type="EMBL" id="AIU73246.1"/>
    </source>
</evidence>
<protein>
    <submittedName>
        <fullName evidence="1">Uncharacterized protein</fullName>
    </submittedName>
</protein>